<protein>
    <recommendedName>
        <fullName evidence="1">Transposase IS66 central domain-containing protein</fullName>
    </recommendedName>
</protein>
<dbReference type="PANTHER" id="PTHR33678:SF1">
    <property type="entry name" value="BLL1576 PROTEIN"/>
    <property type="match status" value="1"/>
</dbReference>
<dbReference type="AlphaFoldDB" id="A0A1L5FCR0"/>
<dbReference type="Proteomes" id="UP000184604">
    <property type="component" value="Chromosome"/>
</dbReference>
<organism evidence="2 3">
    <name type="scientific">Clostridium kluyveri</name>
    <dbReference type="NCBI Taxonomy" id="1534"/>
    <lineage>
        <taxon>Bacteria</taxon>
        <taxon>Bacillati</taxon>
        <taxon>Bacillota</taxon>
        <taxon>Clostridia</taxon>
        <taxon>Eubacteriales</taxon>
        <taxon>Clostridiaceae</taxon>
        <taxon>Clostridium</taxon>
    </lineage>
</organism>
<feature type="domain" description="Transposase IS66 central" evidence="1">
    <location>
        <begin position="6"/>
        <end position="75"/>
    </location>
</feature>
<evidence type="ECO:0000313" key="2">
    <source>
        <dbReference type="EMBL" id="APM40809.1"/>
    </source>
</evidence>
<sequence length="93" mass="10468">MKPGWKKSAPIIEDFIKYVDIEIANALPKSPLGEAFAYSQKLLSSFRLFLTDGFLEIDNNASERCIKSFVLGRKIGFSIIRQGELEPVQLFTA</sequence>
<dbReference type="PANTHER" id="PTHR33678">
    <property type="entry name" value="BLL1576 PROTEIN"/>
    <property type="match status" value="1"/>
</dbReference>
<name>A0A1L5FCR0_CLOKL</name>
<dbReference type="EMBL" id="CP018335">
    <property type="protein sequence ID" value="APM40809.1"/>
    <property type="molecule type" value="Genomic_DNA"/>
</dbReference>
<dbReference type="InterPro" id="IPR052344">
    <property type="entry name" value="Transposase-related"/>
</dbReference>
<dbReference type="InterPro" id="IPR004291">
    <property type="entry name" value="Transposase_IS66_central"/>
</dbReference>
<proteinExistence type="predicted"/>
<evidence type="ECO:0000259" key="1">
    <source>
        <dbReference type="Pfam" id="PF03050"/>
    </source>
</evidence>
<dbReference type="RefSeq" id="WP_073540368.1">
    <property type="nucleotide sequence ID" value="NZ_CP018335.1"/>
</dbReference>
<evidence type="ECO:0000313" key="3">
    <source>
        <dbReference type="Proteomes" id="UP000184604"/>
    </source>
</evidence>
<dbReference type="Pfam" id="PF03050">
    <property type="entry name" value="DDE_Tnp_IS66"/>
    <property type="match status" value="1"/>
</dbReference>
<gene>
    <name evidence="2" type="ORF">BS101_19895</name>
</gene>
<reference evidence="2 3" key="1">
    <citation type="submission" date="2016-12" db="EMBL/GenBank/DDBJ databases">
        <title>Complete genome sequence of Clostridium kluyveri JZZ isolated from the pit mud of a Chinese flavor liquor-making factory.</title>
        <authorList>
            <person name="Wang Y."/>
        </authorList>
    </citation>
    <scope>NUCLEOTIDE SEQUENCE [LARGE SCALE GENOMIC DNA]</scope>
    <source>
        <strain evidence="2 3">JZZ</strain>
    </source>
</reference>
<accession>A0A1L5FCR0</accession>